<dbReference type="OrthoDB" id="3711996at2"/>
<comment type="caution">
    <text evidence="2">The sequence shown here is derived from an EMBL/GenBank/DDBJ whole genome shotgun (WGS) entry which is preliminary data.</text>
</comment>
<keyword evidence="3" id="KW-1185">Reference proteome</keyword>
<protein>
    <recommendedName>
        <fullName evidence="4">Peptidase C39-like domain-containing protein</fullName>
    </recommendedName>
</protein>
<keyword evidence="1" id="KW-0732">Signal</keyword>
<evidence type="ECO:0000313" key="3">
    <source>
        <dbReference type="Proteomes" id="UP000239907"/>
    </source>
</evidence>
<dbReference type="EMBL" id="MQWA01000001">
    <property type="protein sequence ID" value="PQJ27933.1"/>
    <property type="molecule type" value="Genomic_DNA"/>
</dbReference>
<evidence type="ECO:0000256" key="1">
    <source>
        <dbReference type="SAM" id="SignalP"/>
    </source>
</evidence>
<name>A0A2S7U180_9BACT</name>
<sequence>MRYVNFLLTTLLALCASCTTQLDVVTIPQNEPVIRAVEKMPRGGGYSTRPKAHHGLSHSIRAGRRGGLDLRAGKAKPSYCSGATYHVLLSMVQEGIDAGVLELSSSEVQALMMQGQGDGIGIWGRWNSNGPGAAKLVKDLRMGINFESYEKAQAGDFMKIFWSDQIGKHEYGHLVVYLGTHQLHGEEYVKFWSSNQPRGYGVKSVPKRAIKWAVFTRITNITNIKNVDSLSHEDTFLSGMLRRSYSRATVRSRCAVQ</sequence>
<organism evidence="2 3">
    <name type="scientific">Rubritalea profundi</name>
    <dbReference type="NCBI Taxonomy" id="1658618"/>
    <lineage>
        <taxon>Bacteria</taxon>
        <taxon>Pseudomonadati</taxon>
        <taxon>Verrucomicrobiota</taxon>
        <taxon>Verrucomicrobiia</taxon>
        <taxon>Verrucomicrobiales</taxon>
        <taxon>Rubritaleaceae</taxon>
        <taxon>Rubritalea</taxon>
    </lineage>
</organism>
<dbReference type="Proteomes" id="UP000239907">
    <property type="component" value="Unassembled WGS sequence"/>
</dbReference>
<evidence type="ECO:0008006" key="4">
    <source>
        <dbReference type="Google" id="ProtNLM"/>
    </source>
</evidence>
<reference evidence="2 3" key="1">
    <citation type="submission" date="2016-12" db="EMBL/GenBank/DDBJ databases">
        <title>Study of bacterial adaptation to deep sea.</title>
        <authorList>
            <person name="Song J."/>
            <person name="Yoshizawa S."/>
            <person name="Kogure K."/>
        </authorList>
    </citation>
    <scope>NUCLEOTIDE SEQUENCE [LARGE SCALE GENOMIC DNA]</scope>
    <source>
        <strain evidence="2 3">SAORIC-165</strain>
    </source>
</reference>
<accession>A0A2S7U180</accession>
<dbReference type="AlphaFoldDB" id="A0A2S7U180"/>
<proteinExistence type="predicted"/>
<evidence type="ECO:0000313" key="2">
    <source>
        <dbReference type="EMBL" id="PQJ27933.1"/>
    </source>
</evidence>
<feature type="chain" id="PRO_5015747412" description="Peptidase C39-like domain-containing protein" evidence="1">
    <location>
        <begin position="23"/>
        <end position="257"/>
    </location>
</feature>
<gene>
    <name evidence="2" type="ORF">BSZ32_05070</name>
</gene>
<dbReference type="RefSeq" id="WP_105042428.1">
    <property type="nucleotide sequence ID" value="NZ_MQWA01000001.1"/>
</dbReference>
<feature type="signal peptide" evidence="1">
    <location>
        <begin position="1"/>
        <end position="22"/>
    </location>
</feature>